<dbReference type="Gene3D" id="1.10.510.10">
    <property type="entry name" value="Transferase(Phosphotransferase) domain 1"/>
    <property type="match status" value="1"/>
</dbReference>
<name>A0ABP1FZP8_9CHLO</name>
<evidence type="ECO:0000256" key="7">
    <source>
        <dbReference type="RuleBase" id="RU000304"/>
    </source>
</evidence>
<dbReference type="InterPro" id="IPR000961">
    <property type="entry name" value="AGC-kinase_C"/>
</dbReference>
<dbReference type="SMART" id="SM00220">
    <property type="entry name" value="S_TKc"/>
    <property type="match status" value="1"/>
</dbReference>
<proteinExistence type="inferred from homology"/>
<evidence type="ECO:0000313" key="11">
    <source>
        <dbReference type="EMBL" id="CAL5225368.1"/>
    </source>
</evidence>
<evidence type="ECO:0000256" key="6">
    <source>
        <dbReference type="PROSITE-ProRule" id="PRU10141"/>
    </source>
</evidence>
<evidence type="ECO:0000259" key="9">
    <source>
        <dbReference type="PROSITE" id="PS50011"/>
    </source>
</evidence>
<evidence type="ECO:0000256" key="5">
    <source>
        <dbReference type="ARBA" id="ARBA00022840"/>
    </source>
</evidence>
<dbReference type="SMART" id="SM00133">
    <property type="entry name" value="S_TK_X"/>
    <property type="match status" value="1"/>
</dbReference>
<evidence type="ECO:0000313" key="12">
    <source>
        <dbReference type="Proteomes" id="UP001497392"/>
    </source>
</evidence>
<dbReference type="Pfam" id="PF00069">
    <property type="entry name" value="Pkinase"/>
    <property type="match status" value="1"/>
</dbReference>
<dbReference type="PANTHER" id="PTHR24353:SF37">
    <property type="entry name" value="CAMP-DEPENDENT PROTEIN KINASE CATALYTIC SUBUNIT PRKX"/>
    <property type="match status" value="1"/>
</dbReference>
<keyword evidence="2" id="KW-0808">Transferase</keyword>
<dbReference type="PROSITE" id="PS51285">
    <property type="entry name" value="AGC_KINASE_CTER"/>
    <property type="match status" value="1"/>
</dbReference>
<gene>
    <name evidence="11" type="primary">g8172</name>
    <name evidence="11" type="ORF">VP750_LOCUS7027</name>
</gene>
<evidence type="ECO:0000256" key="3">
    <source>
        <dbReference type="ARBA" id="ARBA00022741"/>
    </source>
</evidence>
<feature type="domain" description="Protein kinase" evidence="9">
    <location>
        <begin position="83"/>
        <end position="341"/>
    </location>
</feature>
<sequence length="397" mass="44640">MKNIFPSNFSLQLKEKLRDKGLGSSAKEHLDSSGKKRSRETPRDRIEVRAYPPTPILINTLPSIKAGATDPKHKYDGCAISEFIAGPILGTGSFGRVFLAHHRQTGNICAIKALSKAHLVKNQQASVIHLKAERDVLRMVNHPGLVNMLGAFQDAVCVYFVMEYVSGGEFFRQLRIREKLPEDAARFYGAQIVDAFEYLHGREIVYRDLKPENLLLDTKGHMKITDLGFAKIVTGDKRTYTLCGTPDYLAPEIILNKGHGMAVDWWAFGVLLYEMMAGFPPFYDEEVTNTYKKILNGRFSFPSHFSVTARDLIRKLLQADLSKRYGCLANGAADIKAHPWFKGTDWARVARREDAAPIRPVIKRADDCSNFDDYSSLGPMKHDFELSSNEQATFSGF</sequence>
<organism evidence="11 12">
    <name type="scientific">Coccomyxa viridis</name>
    <dbReference type="NCBI Taxonomy" id="1274662"/>
    <lineage>
        <taxon>Eukaryota</taxon>
        <taxon>Viridiplantae</taxon>
        <taxon>Chlorophyta</taxon>
        <taxon>core chlorophytes</taxon>
        <taxon>Trebouxiophyceae</taxon>
        <taxon>Trebouxiophyceae incertae sedis</taxon>
        <taxon>Coccomyxaceae</taxon>
        <taxon>Coccomyxa</taxon>
    </lineage>
</organism>
<dbReference type="SUPFAM" id="SSF56112">
    <property type="entry name" value="Protein kinase-like (PK-like)"/>
    <property type="match status" value="1"/>
</dbReference>
<evidence type="ECO:0000256" key="8">
    <source>
        <dbReference type="SAM" id="MobiDB-lite"/>
    </source>
</evidence>
<comment type="similarity">
    <text evidence="7">Belongs to the protein kinase superfamily.</text>
</comment>
<dbReference type="InterPro" id="IPR008271">
    <property type="entry name" value="Ser/Thr_kinase_AS"/>
</dbReference>
<keyword evidence="5 6" id="KW-0067">ATP-binding</keyword>
<keyword evidence="4" id="KW-0418">Kinase</keyword>
<keyword evidence="1 7" id="KW-0723">Serine/threonine-protein kinase</keyword>
<dbReference type="Gene3D" id="3.30.200.20">
    <property type="entry name" value="Phosphorylase Kinase, domain 1"/>
    <property type="match status" value="1"/>
</dbReference>
<comment type="caution">
    <text evidence="11">The sequence shown here is derived from an EMBL/GenBank/DDBJ whole genome shotgun (WGS) entry which is preliminary data.</text>
</comment>
<keyword evidence="12" id="KW-1185">Reference proteome</keyword>
<feature type="region of interest" description="Disordered" evidence="8">
    <location>
        <begin position="20"/>
        <end position="45"/>
    </location>
</feature>
<dbReference type="EMBL" id="CAXHTA020000012">
    <property type="protein sequence ID" value="CAL5225368.1"/>
    <property type="molecule type" value="Genomic_DNA"/>
</dbReference>
<dbReference type="PROSITE" id="PS00107">
    <property type="entry name" value="PROTEIN_KINASE_ATP"/>
    <property type="match status" value="1"/>
</dbReference>
<protein>
    <submittedName>
        <fullName evidence="11">G8172 protein</fullName>
    </submittedName>
</protein>
<evidence type="ECO:0000259" key="10">
    <source>
        <dbReference type="PROSITE" id="PS51285"/>
    </source>
</evidence>
<evidence type="ECO:0000256" key="2">
    <source>
        <dbReference type="ARBA" id="ARBA00022679"/>
    </source>
</evidence>
<dbReference type="Proteomes" id="UP001497392">
    <property type="component" value="Unassembled WGS sequence"/>
</dbReference>
<dbReference type="PANTHER" id="PTHR24353">
    <property type="entry name" value="CYCLIC NUCLEOTIDE-DEPENDENT PROTEIN KINASE"/>
    <property type="match status" value="1"/>
</dbReference>
<feature type="binding site" evidence="6">
    <location>
        <position position="112"/>
    </location>
    <ligand>
        <name>ATP</name>
        <dbReference type="ChEBI" id="CHEBI:30616"/>
    </ligand>
</feature>
<feature type="domain" description="AGC-kinase C-terminal" evidence="10">
    <location>
        <begin position="342"/>
        <end position="397"/>
    </location>
</feature>
<dbReference type="CDD" id="cd05580">
    <property type="entry name" value="STKc_PKA_like"/>
    <property type="match status" value="1"/>
</dbReference>
<dbReference type="PROSITE" id="PS50011">
    <property type="entry name" value="PROTEIN_KINASE_DOM"/>
    <property type="match status" value="1"/>
</dbReference>
<dbReference type="InterPro" id="IPR017441">
    <property type="entry name" value="Protein_kinase_ATP_BS"/>
</dbReference>
<dbReference type="InterPro" id="IPR000719">
    <property type="entry name" value="Prot_kinase_dom"/>
</dbReference>
<evidence type="ECO:0000256" key="4">
    <source>
        <dbReference type="ARBA" id="ARBA00022777"/>
    </source>
</evidence>
<evidence type="ECO:0000256" key="1">
    <source>
        <dbReference type="ARBA" id="ARBA00022527"/>
    </source>
</evidence>
<dbReference type="PROSITE" id="PS00108">
    <property type="entry name" value="PROTEIN_KINASE_ST"/>
    <property type="match status" value="1"/>
</dbReference>
<dbReference type="InterPro" id="IPR011009">
    <property type="entry name" value="Kinase-like_dom_sf"/>
</dbReference>
<keyword evidence="3 6" id="KW-0547">Nucleotide-binding</keyword>
<accession>A0ABP1FZP8</accession>
<reference evidence="11 12" key="1">
    <citation type="submission" date="2024-06" db="EMBL/GenBank/DDBJ databases">
        <authorList>
            <person name="Kraege A."/>
            <person name="Thomma B."/>
        </authorList>
    </citation>
    <scope>NUCLEOTIDE SEQUENCE [LARGE SCALE GENOMIC DNA]</scope>
</reference>